<gene>
    <name evidence="2" type="ORF">EK386_12950</name>
</gene>
<evidence type="ECO:0000313" key="2">
    <source>
        <dbReference type="EMBL" id="RUL51111.1"/>
    </source>
</evidence>
<proteinExistence type="predicted"/>
<protein>
    <recommendedName>
        <fullName evidence="4">DUF5659 domain-containing protein</fullName>
    </recommendedName>
</protein>
<evidence type="ECO:0000313" key="3">
    <source>
        <dbReference type="Proteomes" id="UP000287910"/>
    </source>
</evidence>
<feature type="compositionally biased region" description="Basic and acidic residues" evidence="1">
    <location>
        <begin position="79"/>
        <end position="88"/>
    </location>
</feature>
<dbReference type="Proteomes" id="UP000287910">
    <property type="component" value="Unassembled WGS sequence"/>
</dbReference>
<reference evidence="2 3" key="1">
    <citation type="submission" date="2018-12" db="EMBL/GenBank/DDBJ databases">
        <title>Lysinibacillus antri sp. nov., isolated from a cave soil.</title>
        <authorList>
            <person name="Narsing Rao M.P."/>
            <person name="Zhang H."/>
            <person name="Dong Z.-Y."/>
            <person name="Niu X.-K."/>
            <person name="Zhang K."/>
            <person name="Fang B.-Z."/>
            <person name="Kang Y.-Q."/>
            <person name="Xiao M."/>
            <person name="Li W.-J."/>
        </authorList>
    </citation>
    <scope>NUCLEOTIDE SEQUENCE [LARGE SCALE GENOMIC DNA]</scope>
    <source>
        <strain evidence="2 3">SYSU K30002</strain>
    </source>
</reference>
<evidence type="ECO:0000256" key="1">
    <source>
        <dbReference type="SAM" id="MobiDB-lite"/>
    </source>
</evidence>
<dbReference type="RefSeq" id="WP_126659600.1">
    <property type="nucleotide sequence ID" value="NZ_RYYR01000017.1"/>
</dbReference>
<accession>A0A3S0P788</accession>
<name>A0A3S0P788_9BACI</name>
<feature type="region of interest" description="Disordered" evidence="1">
    <location>
        <begin position="54"/>
        <end position="88"/>
    </location>
</feature>
<evidence type="ECO:0008006" key="4">
    <source>
        <dbReference type="Google" id="ProtNLM"/>
    </source>
</evidence>
<organism evidence="2 3">
    <name type="scientific">Lysinibacillus antri</name>
    <dbReference type="NCBI Taxonomy" id="2498145"/>
    <lineage>
        <taxon>Bacteria</taxon>
        <taxon>Bacillati</taxon>
        <taxon>Bacillota</taxon>
        <taxon>Bacilli</taxon>
        <taxon>Bacillales</taxon>
        <taxon>Bacillaceae</taxon>
        <taxon>Lysinibacillus</taxon>
    </lineage>
</organism>
<dbReference type="AlphaFoldDB" id="A0A3S0P788"/>
<sequence length="88" mass="9938">MGKKCILSLGVARNLLSRGCRLIDVDSSTARQGKLVFIFIADDHFNRTLAEISHKGAHADATTETERRNRPNKPTLYQHSKEVHHSDR</sequence>
<dbReference type="EMBL" id="RYYR01000017">
    <property type="protein sequence ID" value="RUL51111.1"/>
    <property type="molecule type" value="Genomic_DNA"/>
</dbReference>
<keyword evidence="3" id="KW-1185">Reference proteome</keyword>
<comment type="caution">
    <text evidence="2">The sequence shown here is derived from an EMBL/GenBank/DDBJ whole genome shotgun (WGS) entry which is preliminary data.</text>
</comment>